<sequence>MKISGGGTWELAYTDTSRHSLATGNLNTSAVNWHTLQLKFSQGTVTASVDGAVVSTQSWIASTLPSGMGALLSGFSSVQFDNFSISKNPT</sequence>
<dbReference type="Pfam" id="PF21708">
    <property type="entry name" value="Glyco_hydro_59_C"/>
    <property type="match status" value="1"/>
</dbReference>
<protein>
    <recommendedName>
        <fullName evidence="1">Glycosyl hydrolase family 59 C-terminal lectin domain-containing protein</fullName>
    </recommendedName>
</protein>
<organism evidence="2 3">
    <name type="scientific">Paraburkholderia polaris</name>
    <dbReference type="NCBI Taxonomy" id="2728848"/>
    <lineage>
        <taxon>Bacteria</taxon>
        <taxon>Pseudomonadati</taxon>
        <taxon>Pseudomonadota</taxon>
        <taxon>Betaproteobacteria</taxon>
        <taxon>Burkholderiales</taxon>
        <taxon>Burkholderiaceae</taxon>
        <taxon>Paraburkholderia</taxon>
    </lineage>
</organism>
<dbReference type="Proteomes" id="UP000544134">
    <property type="component" value="Unassembled WGS sequence"/>
</dbReference>
<feature type="domain" description="Glycosyl hydrolase family 59 C-terminal lectin" evidence="1">
    <location>
        <begin position="8"/>
        <end position="87"/>
    </location>
</feature>
<name>A0A848ISK2_9BURK</name>
<gene>
    <name evidence="2" type="ORF">HHL24_40890</name>
</gene>
<dbReference type="EMBL" id="JABBGJ010000075">
    <property type="protein sequence ID" value="NMM04200.1"/>
    <property type="molecule type" value="Genomic_DNA"/>
</dbReference>
<comment type="caution">
    <text evidence="2">The sequence shown here is derived from an EMBL/GenBank/DDBJ whole genome shotgun (WGS) entry which is preliminary data.</text>
</comment>
<evidence type="ECO:0000259" key="1">
    <source>
        <dbReference type="Pfam" id="PF21708"/>
    </source>
</evidence>
<evidence type="ECO:0000313" key="2">
    <source>
        <dbReference type="EMBL" id="NMM04200.1"/>
    </source>
</evidence>
<accession>A0A848ISK2</accession>
<keyword evidence="3" id="KW-1185">Reference proteome</keyword>
<dbReference type="RefSeq" id="WP_169490965.1">
    <property type="nucleotide sequence ID" value="NZ_JABBGJ010000075.1"/>
</dbReference>
<proteinExistence type="predicted"/>
<reference evidence="2 3" key="1">
    <citation type="submission" date="2020-04" db="EMBL/GenBank/DDBJ databases">
        <title>Paraburkholderia sp. RP-4-7 isolated from soil.</title>
        <authorList>
            <person name="Dahal R.H."/>
        </authorList>
    </citation>
    <scope>NUCLEOTIDE SEQUENCE [LARGE SCALE GENOMIC DNA]</scope>
    <source>
        <strain evidence="2 3">RP-4-7</strain>
    </source>
</reference>
<dbReference type="InterPro" id="IPR049162">
    <property type="entry name" value="GH59_C"/>
</dbReference>
<dbReference type="AlphaFoldDB" id="A0A848ISK2"/>
<dbReference type="Gene3D" id="2.60.120.560">
    <property type="entry name" value="Exo-inulinase, domain 1"/>
    <property type="match status" value="1"/>
</dbReference>
<evidence type="ECO:0000313" key="3">
    <source>
        <dbReference type="Proteomes" id="UP000544134"/>
    </source>
</evidence>